<sequence>MKNKKRVKCALILFIFFLSFMCNKIYTNNKCKDLYFATEYFLTKGSSNRLLRVQNFELVFLDNNVAIIEAFGLNKESPHEEVTLRATFKKNNNIWKLYKNSVHRS</sequence>
<organism evidence="1 2">
    <name type="scientific">Candidatus Sarcina troglodytae</name>
    <dbReference type="NCBI Taxonomy" id="2726954"/>
    <lineage>
        <taxon>Bacteria</taxon>
        <taxon>Bacillati</taxon>
        <taxon>Bacillota</taxon>
        <taxon>Clostridia</taxon>
        <taxon>Eubacteriales</taxon>
        <taxon>Clostridiaceae</taxon>
        <taxon>Sarcina</taxon>
    </lineage>
</organism>
<dbReference type="Proteomes" id="UP000594603">
    <property type="component" value="Chromosome"/>
</dbReference>
<accession>A0ACD1BGF7</accession>
<evidence type="ECO:0000313" key="2">
    <source>
        <dbReference type="Proteomes" id="UP000594603"/>
    </source>
</evidence>
<protein>
    <submittedName>
        <fullName evidence="1">Uncharacterized protein</fullName>
    </submittedName>
</protein>
<reference evidence="1" key="1">
    <citation type="submission" date="2020-04" db="EMBL/GenBank/DDBJ databases">
        <title>A novel bacterium ('Candidatus Sarcina troglodytae' sp. nov.) linked to a protracted, uniformly lethal epizootic among sanctuary western chimpanzees (Pan troglodytes verus) in Sierra Leone.</title>
        <authorList>
            <person name="Owens L.A."/>
            <person name="Colitti B."/>
            <person name="Hirji I."/>
            <person name="Pizaro A."/>
            <person name="Jaffe J.E."/>
            <person name="Moittie S."/>
            <person name="Bishop-Lilly K.A."/>
            <person name="Estrella L.A."/>
            <person name="Voegtly L.J."/>
            <person name="Kuhn J.H."/>
            <person name="Suen G."/>
            <person name="Deblois C.L."/>
            <person name="Dunn C."/>
            <person name="Juan-Salles C."/>
            <person name="Goldberg T.L."/>
        </authorList>
    </citation>
    <scope>NUCLEOTIDE SEQUENCE</scope>
    <source>
        <strain evidence="1">JB2</strain>
    </source>
</reference>
<proteinExistence type="predicted"/>
<dbReference type="EMBL" id="CP051754">
    <property type="protein sequence ID" value="QPJ86510.1"/>
    <property type="molecule type" value="Genomic_DNA"/>
</dbReference>
<name>A0ACD1BGF7_9CLOT</name>
<gene>
    <name evidence="1" type="ORF">HH195_04135</name>
</gene>
<keyword evidence="2" id="KW-1185">Reference proteome</keyword>
<evidence type="ECO:0000313" key="1">
    <source>
        <dbReference type="EMBL" id="QPJ86510.1"/>
    </source>
</evidence>